<dbReference type="Proteomes" id="UP000075398">
    <property type="component" value="Unassembled WGS sequence"/>
</dbReference>
<reference evidence="1 2" key="1">
    <citation type="journal article" date="2016" name="ISME J.">
        <title>Chasing the elusive Euryarchaeota class WSA2: genomes reveal a uniquely fastidious methyl-reducing methanogen.</title>
        <authorList>
            <person name="Nobu M.K."/>
            <person name="Narihiro T."/>
            <person name="Kuroda K."/>
            <person name="Mei R."/>
            <person name="Liu W.T."/>
        </authorList>
    </citation>
    <scope>NUCLEOTIDE SEQUENCE [LARGE SCALE GENOMIC DNA]</scope>
    <source>
        <strain evidence="1">U1lsi0528_Bin055</strain>
    </source>
</reference>
<gene>
    <name evidence="1" type="ORF">AMQ22_00547</name>
</gene>
<name>A0A150J6H1_9EURY</name>
<dbReference type="AlphaFoldDB" id="A0A150J6H1"/>
<evidence type="ECO:0000313" key="2">
    <source>
        <dbReference type="Proteomes" id="UP000075398"/>
    </source>
</evidence>
<accession>A0A150J6H1</accession>
<protein>
    <submittedName>
        <fullName evidence="1">Uncharacterized protein</fullName>
    </submittedName>
</protein>
<comment type="caution">
    <text evidence="1">The sequence shown here is derived from an EMBL/GenBank/DDBJ whole genome shotgun (WGS) entry which is preliminary data.</text>
</comment>
<dbReference type="EMBL" id="LNGC01000015">
    <property type="protein sequence ID" value="KYC52852.1"/>
    <property type="molecule type" value="Genomic_DNA"/>
</dbReference>
<evidence type="ECO:0000313" key="1">
    <source>
        <dbReference type="EMBL" id="KYC52852.1"/>
    </source>
</evidence>
<proteinExistence type="predicted"/>
<sequence length="301" mass="33381">MKKIITSIIILFFGISLTMPMVFGTVTLYDVKNYPYDIDEKYGYLENGEGDAYDLMYYLSINGITYSYGPATYTTELDGRQIVLGVTNIGGLNVQRKIFVPLTENWARYLEIIHNPTGAPITANVRIYGNLGSDSSTTLISTSSTVYSPPLLVPSGGQIIPGPGNFWAVTDDYSDGGADPSLAHVWGGPKGNDHIDYARFYNTTHNDNLEYLWNNITIAPGQTVVIMHFAVQQTNSANAISEAKELYDNDGNLNHIMYASEPNSNDIQNIINWGARQQNKELPMKGILDIIKKNKEESNDN</sequence>
<organism evidence="1 2">
    <name type="scientific">Candidatus Methanofastidiosum methylothiophilum</name>
    <dbReference type="NCBI Taxonomy" id="1705564"/>
    <lineage>
        <taxon>Archaea</taxon>
        <taxon>Methanobacteriati</taxon>
        <taxon>Methanobacteriota</taxon>
        <taxon>Stenosarchaea group</taxon>
        <taxon>Candidatus Methanofastidiosia</taxon>
        <taxon>Candidatus Methanofastidiosales</taxon>
        <taxon>Candidatus Methanofastidiosaceae</taxon>
        <taxon>Candidatus Methanofastidiosum</taxon>
    </lineage>
</organism>